<reference evidence="10 11" key="1">
    <citation type="submission" date="2017-09" db="EMBL/GenBank/DDBJ databases">
        <authorList>
            <person name="Ehlers B."/>
            <person name="Leendertz F.H."/>
        </authorList>
    </citation>
    <scope>NUCLEOTIDE SEQUENCE [LARGE SCALE GENOMIC DNA]</scope>
    <source>
        <strain evidence="10 11">DSM 18289</strain>
    </source>
</reference>
<evidence type="ECO:0000256" key="8">
    <source>
        <dbReference type="ARBA" id="ARBA00023136"/>
    </source>
</evidence>
<dbReference type="GO" id="GO:0009236">
    <property type="term" value="P:cobalamin biosynthetic process"/>
    <property type="evidence" value="ECO:0007669"/>
    <property type="project" value="UniProtKB-UniRule"/>
</dbReference>
<organism evidence="10 11">
    <name type="scientific">Cohaesibacter gelatinilyticus</name>
    <dbReference type="NCBI Taxonomy" id="372072"/>
    <lineage>
        <taxon>Bacteria</taxon>
        <taxon>Pseudomonadati</taxon>
        <taxon>Pseudomonadota</taxon>
        <taxon>Alphaproteobacteria</taxon>
        <taxon>Hyphomicrobiales</taxon>
        <taxon>Cohaesibacteraceae</taxon>
    </lineage>
</organism>
<feature type="transmembrane region" description="Helical" evidence="9">
    <location>
        <begin position="77"/>
        <end position="96"/>
    </location>
</feature>
<dbReference type="PANTHER" id="PTHR34308">
    <property type="entry name" value="COBALAMIN BIOSYNTHESIS PROTEIN CBIB"/>
    <property type="match status" value="1"/>
</dbReference>
<dbReference type="GO" id="GO:0005886">
    <property type="term" value="C:plasma membrane"/>
    <property type="evidence" value="ECO:0007669"/>
    <property type="project" value="UniProtKB-SubCell"/>
</dbReference>
<dbReference type="Proteomes" id="UP000219439">
    <property type="component" value="Unassembled WGS sequence"/>
</dbReference>
<dbReference type="OrthoDB" id="9811967at2"/>
<keyword evidence="7 9" id="KW-1133">Transmembrane helix</keyword>
<proteinExistence type="inferred from homology"/>
<dbReference type="InterPro" id="IPR004485">
    <property type="entry name" value="Cobalamin_biosynth_CobD/CbiB"/>
</dbReference>
<evidence type="ECO:0000313" key="10">
    <source>
        <dbReference type="EMBL" id="SNZ07545.1"/>
    </source>
</evidence>
<comment type="similarity">
    <text evidence="3 9">Belongs to the CobD/CbiB family.</text>
</comment>
<dbReference type="UniPathway" id="UPA00148"/>
<feature type="transmembrane region" description="Helical" evidence="9">
    <location>
        <begin position="102"/>
        <end position="119"/>
    </location>
</feature>
<evidence type="ECO:0000256" key="2">
    <source>
        <dbReference type="ARBA" id="ARBA00004953"/>
    </source>
</evidence>
<feature type="transmembrane region" description="Helical" evidence="9">
    <location>
        <begin position="328"/>
        <end position="349"/>
    </location>
</feature>
<gene>
    <name evidence="9" type="primary">cobD</name>
    <name evidence="10" type="ORF">SAMN06265368_1076</name>
</gene>
<dbReference type="RefSeq" id="WP_097152319.1">
    <property type="nucleotide sequence ID" value="NZ_OBEL01000001.1"/>
</dbReference>
<comment type="pathway">
    <text evidence="2 9">Cofactor biosynthesis; adenosylcobalamin biosynthesis.</text>
</comment>
<keyword evidence="4 9" id="KW-1003">Cell membrane</keyword>
<dbReference type="Pfam" id="PF03186">
    <property type="entry name" value="CobD_Cbib"/>
    <property type="match status" value="1"/>
</dbReference>
<evidence type="ECO:0000313" key="11">
    <source>
        <dbReference type="Proteomes" id="UP000219439"/>
    </source>
</evidence>
<comment type="function">
    <text evidence="9">Converts cobyric acid to cobinamide by the addition of aminopropanol on the F carboxylic group.</text>
</comment>
<evidence type="ECO:0000256" key="9">
    <source>
        <dbReference type="HAMAP-Rule" id="MF_00024"/>
    </source>
</evidence>
<dbReference type="HAMAP" id="MF_00024">
    <property type="entry name" value="CobD_CbiB"/>
    <property type="match status" value="1"/>
</dbReference>
<dbReference type="NCBIfam" id="TIGR00380">
    <property type="entry name" value="cobal_cbiB"/>
    <property type="match status" value="1"/>
</dbReference>
<sequence length="356" mass="39096">MTDWFVLSDSYFAATFLIAFLALIMDALVGDPDWFWRRLPHPVVWIGTFISSLEKSLNAPLTLPPERQDIHMTRFRGMLMPLYLIVPALGVGAIIQKLLFDLGIGGILATGLIASVFIAQRSLSDHVYRVWQPLSNGDLNEARKAVSMIVGRDPEQLDAAGIARASIESTAENFSDGVVAPLFWLLIGGLPGLFAYKAINTADSMIGHKNERYQYFGWASAKLDDVVNLIPARISMILLLLGGKLRPKGPGEKHPSTGIWSNVKKIWLDAPKHRSPNAGWPEGAMAYLLNITLSGPRIYGDKVSKEPYVNETGRKDIGAREIKSAVSIYAWACGLEICAVGLGYAALLFSHFPNMT</sequence>
<evidence type="ECO:0000256" key="5">
    <source>
        <dbReference type="ARBA" id="ARBA00022573"/>
    </source>
</evidence>
<dbReference type="PANTHER" id="PTHR34308:SF1">
    <property type="entry name" value="COBALAMIN BIOSYNTHESIS PROTEIN CBIB"/>
    <property type="match status" value="1"/>
</dbReference>
<feature type="transmembrane region" description="Helical" evidence="9">
    <location>
        <begin position="12"/>
        <end position="29"/>
    </location>
</feature>
<keyword evidence="11" id="KW-1185">Reference proteome</keyword>
<evidence type="ECO:0000256" key="1">
    <source>
        <dbReference type="ARBA" id="ARBA00004651"/>
    </source>
</evidence>
<evidence type="ECO:0000256" key="6">
    <source>
        <dbReference type="ARBA" id="ARBA00022692"/>
    </source>
</evidence>
<comment type="subcellular location">
    <subcellularLocation>
        <location evidence="1 9">Cell membrane</location>
        <topology evidence="1 9">Multi-pass membrane protein</topology>
    </subcellularLocation>
</comment>
<comment type="caution">
    <text evidence="9">Lacks conserved residue(s) required for the propagation of feature annotation.</text>
</comment>
<keyword evidence="6 9" id="KW-0812">Transmembrane</keyword>
<keyword evidence="5 9" id="KW-0169">Cobalamin biosynthesis</keyword>
<evidence type="ECO:0000256" key="4">
    <source>
        <dbReference type="ARBA" id="ARBA00022475"/>
    </source>
</evidence>
<dbReference type="GO" id="GO:0015420">
    <property type="term" value="F:ABC-type vitamin B12 transporter activity"/>
    <property type="evidence" value="ECO:0007669"/>
    <property type="project" value="UniProtKB-UniRule"/>
</dbReference>
<protein>
    <recommendedName>
        <fullName evidence="9">Cobalamin biosynthesis protein CobD</fullName>
    </recommendedName>
</protein>
<dbReference type="GO" id="GO:0048472">
    <property type="term" value="F:threonine-phosphate decarboxylase activity"/>
    <property type="evidence" value="ECO:0007669"/>
    <property type="project" value="InterPro"/>
</dbReference>
<dbReference type="EMBL" id="OBEL01000001">
    <property type="protein sequence ID" value="SNZ07545.1"/>
    <property type="molecule type" value="Genomic_DNA"/>
</dbReference>
<accession>A0A285NDK0</accession>
<name>A0A285NDK0_9HYPH</name>
<evidence type="ECO:0000256" key="3">
    <source>
        <dbReference type="ARBA" id="ARBA00006263"/>
    </source>
</evidence>
<keyword evidence="8 9" id="KW-0472">Membrane</keyword>
<dbReference type="AlphaFoldDB" id="A0A285NDK0"/>
<evidence type="ECO:0000256" key="7">
    <source>
        <dbReference type="ARBA" id="ARBA00022989"/>
    </source>
</evidence>